<dbReference type="InterPro" id="IPR000086">
    <property type="entry name" value="NUDIX_hydrolase_dom"/>
</dbReference>
<comment type="catalytic activity">
    <reaction evidence="1">
        <text>GDP-alpha-D-mannose + H2O = alpha-D-mannose 1-phosphate + GMP + 2 H(+)</text>
        <dbReference type="Rhea" id="RHEA:27978"/>
        <dbReference type="ChEBI" id="CHEBI:15377"/>
        <dbReference type="ChEBI" id="CHEBI:15378"/>
        <dbReference type="ChEBI" id="CHEBI:57527"/>
        <dbReference type="ChEBI" id="CHEBI:58115"/>
        <dbReference type="ChEBI" id="CHEBI:58409"/>
    </reaction>
</comment>
<comment type="similarity">
    <text evidence="3">Belongs to the Nudix hydrolase family. NudK subfamily.</text>
</comment>
<dbReference type="Gene3D" id="3.90.79.10">
    <property type="entry name" value="Nucleoside Triphosphate Pyrophosphohydrolase"/>
    <property type="match status" value="1"/>
</dbReference>
<dbReference type="RefSeq" id="WP_258845850.1">
    <property type="nucleotide sequence ID" value="NZ_JANUGX010000013.1"/>
</dbReference>
<gene>
    <name evidence="10" type="ORF">NX782_12785</name>
</gene>
<evidence type="ECO:0000256" key="2">
    <source>
        <dbReference type="ARBA" id="ARBA00001946"/>
    </source>
</evidence>
<evidence type="ECO:0000256" key="7">
    <source>
        <dbReference type="ARBA" id="ARBA00032162"/>
    </source>
</evidence>
<evidence type="ECO:0000256" key="3">
    <source>
        <dbReference type="ARBA" id="ARBA00007275"/>
    </source>
</evidence>
<evidence type="ECO:0000256" key="6">
    <source>
        <dbReference type="ARBA" id="ARBA00022801"/>
    </source>
</evidence>
<dbReference type="EMBL" id="JANUGX010000013">
    <property type="protein sequence ID" value="MCS0590080.1"/>
    <property type="molecule type" value="Genomic_DNA"/>
</dbReference>
<keyword evidence="11" id="KW-1185">Reference proteome</keyword>
<reference evidence="10 11" key="1">
    <citation type="submission" date="2022-08" db="EMBL/GenBank/DDBJ databases">
        <title>Reclassification of Massilia species as members of the genera Telluria, Duganella, Pseudoduganella, Mokoshia gen. nov. and Zemynaea gen. nov. using orthogonal and non-orthogonal genome-based approaches.</title>
        <authorList>
            <person name="Bowman J.P."/>
        </authorList>
    </citation>
    <scope>NUCLEOTIDE SEQUENCE [LARGE SCALE GENOMIC DNA]</scope>
    <source>
        <strain evidence="10 11">LMG 28164</strain>
    </source>
</reference>
<evidence type="ECO:0000256" key="5">
    <source>
        <dbReference type="ARBA" id="ARBA00016377"/>
    </source>
</evidence>
<dbReference type="PANTHER" id="PTHR11839">
    <property type="entry name" value="UDP/ADP-SUGAR PYROPHOSPHATASE"/>
    <property type="match status" value="1"/>
</dbReference>
<organism evidence="10 11">
    <name type="scientific">Massilia norwichensis</name>
    <dbReference type="NCBI Taxonomy" id="1442366"/>
    <lineage>
        <taxon>Bacteria</taxon>
        <taxon>Pseudomonadati</taxon>
        <taxon>Pseudomonadota</taxon>
        <taxon>Betaproteobacteria</taxon>
        <taxon>Burkholderiales</taxon>
        <taxon>Oxalobacteraceae</taxon>
        <taxon>Telluria group</taxon>
        <taxon>Massilia</taxon>
    </lineage>
</organism>
<evidence type="ECO:0000256" key="4">
    <source>
        <dbReference type="ARBA" id="ARBA00011738"/>
    </source>
</evidence>
<feature type="domain" description="Nudix hydrolase" evidence="9">
    <location>
        <begin position="44"/>
        <end position="182"/>
    </location>
</feature>
<keyword evidence="6" id="KW-0378">Hydrolase</keyword>
<name>A0ABT2A7K8_9BURK</name>
<evidence type="ECO:0000259" key="9">
    <source>
        <dbReference type="PROSITE" id="PS51462"/>
    </source>
</evidence>
<sequence length="197" mass="22024">MAEQRIRIVGENILADDYYPLKKISYEQRRQDGSWQAQQREVYDSASGAAVMLYNRERRTVILTRQFRIGARLNGSDGFLLEATAGVLDDAPPAERAKLEACEETGYQIERLDPVMTLFVSPGSITERIHLFVAEYDPAKRCGPGGGKPEEGEDIEVLEMDFDDALALIDTGGIDDAKTVLLLLHLERRVLGRHEAS</sequence>
<protein>
    <recommendedName>
        <fullName evidence="5">GDP-mannose pyrophosphatase</fullName>
    </recommendedName>
    <alternativeName>
        <fullName evidence="7">GDP-mannose hydrolase</fullName>
    </alternativeName>
    <alternativeName>
        <fullName evidence="8">GDPMK</fullName>
    </alternativeName>
</protein>
<comment type="subunit">
    <text evidence="4">Homodimer.</text>
</comment>
<evidence type="ECO:0000313" key="10">
    <source>
        <dbReference type="EMBL" id="MCS0590080.1"/>
    </source>
</evidence>
<comment type="caution">
    <text evidence="10">The sequence shown here is derived from an EMBL/GenBank/DDBJ whole genome shotgun (WGS) entry which is preliminary data.</text>
</comment>
<dbReference type="InterPro" id="IPR004385">
    <property type="entry name" value="NDP_pyrophosphatase"/>
</dbReference>
<dbReference type="CDD" id="cd24157">
    <property type="entry name" value="NUDIX_GDPMK"/>
    <property type="match status" value="1"/>
</dbReference>
<dbReference type="NCBIfam" id="TIGR00052">
    <property type="entry name" value="nudix-type nucleoside diphosphatase, YffH/AdpP family"/>
    <property type="match status" value="1"/>
</dbReference>
<dbReference type="PROSITE" id="PS51462">
    <property type="entry name" value="NUDIX"/>
    <property type="match status" value="1"/>
</dbReference>
<accession>A0ABT2A7K8</accession>
<dbReference type="SUPFAM" id="SSF55811">
    <property type="entry name" value="Nudix"/>
    <property type="match status" value="1"/>
</dbReference>
<dbReference type="Proteomes" id="UP001205560">
    <property type="component" value="Unassembled WGS sequence"/>
</dbReference>
<evidence type="ECO:0000256" key="1">
    <source>
        <dbReference type="ARBA" id="ARBA00000847"/>
    </source>
</evidence>
<comment type="cofactor">
    <cofactor evidence="2">
        <name>Mg(2+)</name>
        <dbReference type="ChEBI" id="CHEBI:18420"/>
    </cofactor>
</comment>
<proteinExistence type="inferred from homology"/>
<dbReference type="InterPro" id="IPR015797">
    <property type="entry name" value="NUDIX_hydrolase-like_dom_sf"/>
</dbReference>
<evidence type="ECO:0000256" key="8">
    <source>
        <dbReference type="ARBA" id="ARBA00032272"/>
    </source>
</evidence>
<evidence type="ECO:0000313" key="11">
    <source>
        <dbReference type="Proteomes" id="UP001205560"/>
    </source>
</evidence>
<dbReference type="PANTHER" id="PTHR11839:SF18">
    <property type="entry name" value="NUDIX HYDROLASE DOMAIN-CONTAINING PROTEIN"/>
    <property type="match status" value="1"/>
</dbReference>